<name>A0A174TFS5_FLAPL</name>
<dbReference type="InterPro" id="IPR036844">
    <property type="entry name" value="Hint_dom_sf"/>
</dbReference>
<organism evidence="1 2">
    <name type="scientific">Flavonifractor plautii</name>
    <name type="common">Fusobacterium plautii</name>
    <dbReference type="NCBI Taxonomy" id="292800"/>
    <lineage>
        <taxon>Bacteria</taxon>
        <taxon>Bacillati</taxon>
        <taxon>Bacillota</taxon>
        <taxon>Clostridia</taxon>
        <taxon>Eubacteriales</taxon>
        <taxon>Oscillospiraceae</taxon>
        <taxon>Flavonifractor</taxon>
    </lineage>
</organism>
<evidence type="ECO:0000313" key="1">
    <source>
        <dbReference type="EMBL" id="MSB22934.1"/>
    </source>
</evidence>
<accession>A0A174TFS5</accession>
<dbReference type="AlphaFoldDB" id="A0A174TFS5"/>
<reference evidence="1 2" key="1">
    <citation type="journal article" date="2019" name="Nat. Med.">
        <title>A library of human gut bacterial isolates paired with longitudinal multiomics data enables mechanistic microbiome research.</title>
        <authorList>
            <person name="Poyet M."/>
            <person name="Groussin M."/>
            <person name="Gibbons S.M."/>
            <person name="Avila-Pacheco J."/>
            <person name="Jiang X."/>
            <person name="Kearney S.M."/>
            <person name="Perrotta A.R."/>
            <person name="Berdy B."/>
            <person name="Zhao S."/>
            <person name="Lieberman T.D."/>
            <person name="Swanson P.K."/>
            <person name="Smith M."/>
            <person name="Roesemann S."/>
            <person name="Alexander J.E."/>
            <person name="Rich S.A."/>
            <person name="Livny J."/>
            <person name="Vlamakis H."/>
            <person name="Clish C."/>
            <person name="Bullock K."/>
            <person name="Deik A."/>
            <person name="Scott J."/>
            <person name="Pierce K.A."/>
            <person name="Xavier R.J."/>
            <person name="Alm E.J."/>
        </authorList>
    </citation>
    <scope>NUCLEOTIDE SEQUENCE [LARGE SCALE GENOMIC DNA]</scope>
    <source>
        <strain evidence="1 2">BIOML-A2</strain>
    </source>
</reference>
<dbReference type="EMBL" id="WKPR01000059">
    <property type="protein sequence ID" value="MSB22934.1"/>
    <property type="molecule type" value="Genomic_DNA"/>
</dbReference>
<proteinExistence type="predicted"/>
<dbReference type="RefSeq" id="WP_055271031.1">
    <property type="nucleotide sequence ID" value="NZ_JADNAN010000041.1"/>
</dbReference>
<dbReference type="Gene3D" id="2.170.16.10">
    <property type="entry name" value="Hedgehog/Intein (Hint) domain"/>
    <property type="match status" value="1"/>
</dbReference>
<dbReference type="SUPFAM" id="SSF51294">
    <property type="entry name" value="Hedgehog/intein (Hint) domain"/>
    <property type="match status" value="1"/>
</dbReference>
<gene>
    <name evidence="1" type="ORF">GKE97_26190</name>
</gene>
<protein>
    <submittedName>
        <fullName evidence="1">Uncharacterized protein</fullName>
    </submittedName>
</protein>
<sequence>MTAAEFIAAFAEKSKSYNIFEHDELIKAVKGCDEALKSTFFPKNETLPCPDSCSELAVKLVCYTITKITDYGFNKCINVISYPTVIGTLLCGNDALGKWVLTRFIDKMISPSDLTDDFKAEIFTIITTSHYVLGTILEIESGSREKAVLLFRFVKTYMPSRYKEFYSAFPSEKQNLIEALAQTPYFNSYASDDRLYLDIKDDVSTAIKRQTNIRDYTIRQESHGYFCAGEAYTVPAITETHHEYDVGEAVLKWLNSNIVCQYNLRSEYTLNNHIHNCESQRENTGTGCVTAQTLITMSDGMTKPIISLRSGMKVRSAGGISVLSDEFIVNRRLKTLYGINELEPFMSPEHAVMTTEGWKSLAPEQSNQINSYYNVTLLRRGDQVFTLEGTVRVEKITVAQAKPEENFTGYDLHFISGEKSYYANGLLVLLNYPDITLARLMRALEGMEAGRRRRFLTLFQTERDLFDELLPNGLTAYFEECAYEKFKDDFDELL</sequence>
<dbReference type="Proteomes" id="UP000434475">
    <property type="component" value="Unassembled WGS sequence"/>
</dbReference>
<comment type="caution">
    <text evidence="1">The sequence shown here is derived from an EMBL/GenBank/DDBJ whole genome shotgun (WGS) entry which is preliminary data.</text>
</comment>
<evidence type="ECO:0000313" key="2">
    <source>
        <dbReference type="Proteomes" id="UP000434475"/>
    </source>
</evidence>